<reference evidence="2" key="1">
    <citation type="submission" date="2023-10" db="EMBL/GenBank/DDBJ databases">
        <title>Screening of Alkalihalophilus pseudofirmusBZ-TG-HK211 and Its Alleviation of Salt Stress on Rapeseed Growth.</title>
        <authorList>
            <person name="Zhao B."/>
            <person name="Guo T."/>
        </authorList>
    </citation>
    <scope>NUCLEOTIDE SEQUENCE</scope>
    <source>
        <strain evidence="2">BZ-TG-HK211</strain>
    </source>
</reference>
<evidence type="ECO:0000313" key="2">
    <source>
        <dbReference type="EMBL" id="MDV2884670.1"/>
    </source>
</evidence>
<keyword evidence="1" id="KW-0812">Transmembrane</keyword>
<protein>
    <submittedName>
        <fullName evidence="2">Uncharacterized protein</fullName>
    </submittedName>
</protein>
<organism evidence="2 3">
    <name type="scientific">Alkalihalophilus pseudofirmus</name>
    <name type="common">Bacillus pseudofirmus</name>
    <dbReference type="NCBI Taxonomy" id="79885"/>
    <lineage>
        <taxon>Bacteria</taxon>
        <taxon>Bacillati</taxon>
        <taxon>Bacillota</taxon>
        <taxon>Bacilli</taxon>
        <taxon>Bacillales</taxon>
        <taxon>Bacillaceae</taxon>
        <taxon>Alkalihalophilus</taxon>
    </lineage>
</organism>
<dbReference type="EMBL" id="JAWJAY010000001">
    <property type="protein sequence ID" value="MDV2884670.1"/>
    <property type="molecule type" value="Genomic_DNA"/>
</dbReference>
<dbReference type="RefSeq" id="WP_323466128.1">
    <property type="nucleotide sequence ID" value="NZ_CP144224.1"/>
</dbReference>
<name>A0AAJ2L134_ALKPS</name>
<feature type="transmembrane region" description="Helical" evidence="1">
    <location>
        <begin position="6"/>
        <end position="26"/>
    </location>
</feature>
<feature type="transmembrane region" description="Helical" evidence="1">
    <location>
        <begin position="96"/>
        <end position="115"/>
    </location>
</feature>
<keyword evidence="1" id="KW-0472">Membrane</keyword>
<gene>
    <name evidence="2" type="ORF">RYX45_05735</name>
</gene>
<sequence length="159" mass="19310">MKTSRRHIIFNLIIILVPWLSLLFIGKRHFKRFFASSFIIATLEMISHIYGHMRGWWEFYDKPRSFIKDELPFDIGPYIPIAVWLHKFSYGNFKKFVLLNALANAAFSFLFMPFLKKIKIIKLKRLNYVQFFFYIHYKAYLLYGVQHLIEKNRDKRNAY</sequence>
<proteinExistence type="predicted"/>
<accession>A0AAJ2L134</accession>
<comment type="caution">
    <text evidence="2">The sequence shown here is derived from an EMBL/GenBank/DDBJ whole genome shotgun (WGS) entry which is preliminary data.</text>
</comment>
<dbReference type="AlphaFoldDB" id="A0AAJ2L134"/>
<evidence type="ECO:0000256" key="1">
    <source>
        <dbReference type="SAM" id="Phobius"/>
    </source>
</evidence>
<evidence type="ECO:0000313" key="3">
    <source>
        <dbReference type="Proteomes" id="UP001285636"/>
    </source>
</evidence>
<dbReference type="Proteomes" id="UP001285636">
    <property type="component" value="Unassembled WGS sequence"/>
</dbReference>
<keyword evidence="1" id="KW-1133">Transmembrane helix</keyword>